<evidence type="ECO:0000313" key="3">
    <source>
        <dbReference type="Proteomes" id="UP000054350"/>
    </source>
</evidence>
<reference evidence="2 3" key="1">
    <citation type="submission" date="2009-11" db="EMBL/GenBank/DDBJ databases">
        <title>Annotation of Allomyces macrogynus ATCC 38327.</title>
        <authorList>
            <consortium name="The Broad Institute Genome Sequencing Platform"/>
            <person name="Russ C."/>
            <person name="Cuomo C."/>
            <person name="Burger G."/>
            <person name="Gray M.W."/>
            <person name="Holland P.W.H."/>
            <person name="King N."/>
            <person name="Lang F.B.F."/>
            <person name="Roger A.J."/>
            <person name="Ruiz-Trillo I."/>
            <person name="Young S.K."/>
            <person name="Zeng Q."/>
            <person name="Gargeya S."/>
            <person name="Fitzgerald M."/>
            <person name="Haas B."/>
            <person name="Abouelleil A."/>
            <person name="Alvarado L."/>
            <person name="Arachchi H.M."/>
            <person name="Berlin A."/>
            <person name="Chapman S.B."/>
            <person name="Gearin G."/>
            <person name="Goldberg J."/>
            <person name="Griggs A."/>
            <person name="Gujja S."/>
            <person name="Hansen M."/>
            <person name="Heiman D."/>
            <person name="Howarth C."/>
            <person name="Larimer J."/>
            <person name="Lui A."/>
            <person name="MacDonald P.J.P."/>
            <person name="McCowen C."/>
            <person name="Montmayeur A."/>
            <person name="Murphy C."/>
            <person name="Neiman D."/>
            <person name="Pearson M."/>
            <person name="Priest M."/>
            <person name="Roberts A."/>
            <person name="Saif S."/>
            <person name="Shea T."/>
            <person name="Sisk P."/>
            <person name="Stolte C."/>
            <person name="Sykes S."/>
            <person name="Wortman J."/>
            <person name="Nusbaum C."/>
            <person name="Birren B."/>
        </authorList>
    </citation>
    <scope>NUCLEOTIDE SEQUENCE [LARGE SCALE GENOMIC DNA]</scope>
    <source>
        <strain evidence="2 3">ATCC 38327</strain>
    </source>
</reference>
<evidence type="ECO:0000313" key="2">
    <source>
        <dbReference type="EMBL" id="KNE63209.1"/>
    </source>
</evidence>
<protein>
    <submittedName>
        <fullName evidence="2">Uncharacterized protein</fullName>
    </submittedName>
</protein>
<gene>
    <name evidence="2" type="ORF">AMAG_18970</name>
</gene>
<reference evidence="3" key="2">
    <citation type="submission" date="2009-11" db="EMBL/GenBank/DDBJ databases">
        <title>The Genome Sequence of Allomyces macrogynus strain ATCC 38327.</title>
        <authorList>
            <consortium name="The Broad Institute Genome Sequencing Platform"/>
            <person name="Russ C."/>
            <person name="Cuomo C."/>
            <person name="Shea T."/>
            <person name="Young S.K."/>
            <person name="Zeng Q."/>
            <person name="Koehrsen M."/>
            <person name="Haas B."/>
            <person name="Borodovsky M."/>
            <person name="Guigo R."/>
            <person name="Alvarado L."/>
            <person name="Berlin A."/>
            <person name="Borenstein D."/>
            <person name="Chen Z."/>
            <person name="Engels R."/>
            <person name="Freedman E."/>
            <person name="Gellesch M."/>
            <person name="Goldberg J."/>
            <person name="Griggs A."/>
            <person name="Gujja S."/>
            <person name="Heiman D."/>
            <person name="Hepburn T."/>
            <person name="Howarth C."/>
            <person name="Jen D."/>
            <person name="Larson L."/>
            <person name="Lewis B."/>
            <person name="Mehta T."/>
            <person name="Park D."/>
            <person name="Pearson M."/>
            <person name="Roberts A."/>
            <person name="Saif S."/>
            <person name="Shenoy N."/>
            <person name="Sisk P."/>
            <person name="Stolte C."/>
            <person name="Sykes S."/>
            <person name="Walk T."/>
            <person name="White J."/>
            <person name="Yandava C."/>
            <person name="Burger G."/>
            <person name="Gray M.W."/>
            <person name="Holland P.W.H."/>
            <person name="King N."/>
            <person name="Lang F.B.F."/>
            <person name="Roger A.J."/>
            <person name="Ruiz-Trillo I."/>
            <person name="Lander E."/>
            <person name="Nusbaum C."/>
        </authorList>
    </citation>
    <scope>NUCLEOTIDE SEQUENCE [LARGE SCALE GENOMIC DNA]</scope>
    <source>
        <strain evidence="3">ATCC 38327</strain>
    </source>
</reference>
<name>A0A0L0SLE6_ALLM3</name>
<keyword evidence="3" id="KW-1185">Reference proteome</keyword>
<dbReference type="AlphaFoldDB" id="A0A0L0SLE6"/>
<dbReference type="Proteomes" id="UP000054350">
    <property type="component" value="Unassembled WGS sequence"/>
</dbReference>
<dbReference type="VEuPathDB" id="FungiDB:AMAG_18970"/>
<feature type="compositionally biased region" description="Low complexity" evidence="1">
    <location>
        <begin position="77"/>
        <end position="99"/>
    </location>
</feature>
<accession>A0A0L0SLE6</accession>
<proteinExistence type="predicted"/>
<evidence type="ECO:0000256" key="1">
    <source>
        <dbReference type="SAM" id="MobiDB-lite"/>
    </source>
</evidence>
<dbReference type="EMBL" id="GG745341">
    <property type="protein sequence ID" value="KNE63209.1"/>
    <property type="molecule type" value="Genomic_DNA"/>
</dbReference>
<sequence length="120" mass="11801">MLIPYSAGHDLAGYAGAEYSSAGHAAGYAIAPWGAYPAFSAPSTSPAHAAASDRAMTALPLPVRVEAPSTTASKAQVAGSRRASSPVAAAVTADSSSAAAPPPAGGELDSSQYLTLDDPE</sequence>
<organism evidence="2 3">
    <name type="scientific">Allomyces macrogynus (strain ATCC 38327)</name>
    <name type="common">Allomyces javanicus var. macrogynus</name>
    <dbReference type="NCBI Taxonomy" id="578462"/>
    <lineage>
        <taxon>Eukaryota</taxon>
        <taxon>Fungi</taxon>
        <taxon>Fungi incertae sedis</taxon>
        <taxon>Blastocladiomycota</taxon>
        <taxon>Blastocladiomycetes</taxon>
        <taxon>Blastocladiales</taxon>
        <taxon>Blastocladiaceae</taxon>
        <taxon>Allomyces</taxon>
    </lineage>
</organism>
<feature type="region of interest" description="Disordered" evidence="1">
    <location>
        <begin position="70"/>
        <end position="120"/>
    </location>
</feature>